<dbReference type="Proteomes" id="UP001165960">
    <property type="component" value="Unassembled WGS sequence"/>
</dbReference>
<gene>
    <name evidence="1" type="primary">SRSF5_2</name>
    <name evidence="1" type="ORF">DSO57_1030632</name>
</gene>
<sequence>MSAARVYFGRLHRDVRERDLEKLLRNYGTIRDIYLKSGFGFVEFRDIKDAEDAVYDFHGREFFGERLIVELARGRREPTRTRSRERQPPPVRTPHRLIVENLPTQSSWQDLKDFMRRVGDVSFADCNRERRGEGIVEFHTYEDMKNVLDKLQGAEFQGARINLVEDGSGPRVSGARRNDRSRSPRKFSPRRSPRYRSPSPRRRRSPSPHRGRSPSPRRGRSPIRRDNSRSPIHSREEENVEHRGSVSPRQSPPPEDSNWR</sequence>
<dbReference type="EMBL" id="QTSX02006602">
    <property type="protein sequence ID" value="KAJ9052801.1"/>
    <property type="molecule type" value="Genomic_DNA"/>
</dbReference>
<organism evidence="1 2">
    <name type="scientific">Entomophthora muscae</name>
    <dbReference type="NCBI Taxonomy" id="34485"/>
    <lineage>
        <taxon>Eukaryota</taxon>
        <taxon>Fungi</taxon>
        <taxon>Fungi incertae sedis</taxon>
        <taxon>Zoopagomycota</taxon>
        <taxon>Entomophthoromycotina</taxon>
        <taxon>Entomophthoromycetes</taxon>
        <taxon>Entomophthorales</taxon>
        <taxon>Entomophthoraceae</taxon>
        <taxon>Entomophthora</taxon>
    </lineage>
</organism>
<comment type="caution">
    <text evidence="1">The sequence shown here is derived from an EMBL/GenBank/DDBJ whole genome shotgun (WGS) entry which is preliminary data.</text>
</comment>
<name>A0ACC2RRU1_9FUNG</name>
<evidence type="ECO:0000313" key="2">
    <source>
        <dbReference type="Proteomes" id="UP001165960"/>
    </source>
</evidence>
<keyword evidence="2" id="KW-1185">Reference proteome</keyword>
<reference evidence="1" key="1">
    <citation type="submission" date="2022-04" db="EMBL/GenBank/DDBJ databases">
        <title>Genome of the entomopathogenic fungus Entomophthora muscae.</title>
        <authorList>
            <person name="Elya C."/>
            <person name="Lovett B.R."/>
            <person name="Lee E."/>
            <person name="Macias A.M."/>
            <person name="Hajek A.E."/>
            <person name="De Bivort B.L."/>
            <person name="Kasson M.T."/>
            <person name="De Fine Licht H.H."/>
            <person name="Stajich J.E."/>
        </authorList>
    </citation>
    <scope>NUCLEOTIDE SEQUENCE</scope>
    <source>
        <strain evidence="1">Berkeley</strain>
    </source>
</reference>
<protein>
    <submittedName>
        <fullName evidence="1">Serine arginine-rich splicing factor</fullName>
    </submittedName>
</protein>
<proteinExistence type="predicted"/>
<accession>A0ACC2RRU1</accession>
<evidence type="ECO:0000313" key="1">
    <source>
        <dbReference type="EMBL" id="KAJ9052801.1"/>
    </source>
</evidence>